<dbReference type="GO" id="GO:0017124">
    <property type="term" value="F:SH3 domain binding"/>
    <property type="evidence" value="ECO:0007669"/>
    <property type="project" value="TreeGrafter"/>
</dbReference>
<dbReference type="EMBL" id="HAEG01011273">
    <property type="protein sequence ID" value="SBR89318.1"/>
    <property type="molecule type" value="Transcribed_RNA"/>
</dbReference>
<gene>
    <name evidence="11" type="primary">ABI1A</name>
</gene>
<dbReference type="GO" id="GO:0005856">
    <property type="term" value="C:cytoskeleton"/>
    <property type="evidence" value="ECO:0007669"/>
    <property type="project" value="UniProtKB-SubCell"/>
</dbReference>
<feature type="region of interest" description="Disordered" evidence="9">
    <location>
        <begin position="396"/>
        <end position="443"/>
    </location>
</feature>
<sequence>MAELQMLLEEEIPAGKRALVESYQNLTRVADYCENNYVQAQDKRKALEETKAYTTQSLASVAYQINALANNVLQLLDIQASQLRRMESSINHISQTVDIHKEKVARREIGILTTNKNTARTHKIIAPSNVERPVRYIRKPIDYTVLDDVGHGVKWLKAKQHGNNQAVRAGTLSRTNPPTQKPPSPPMSGRGTLGRNTPYKTLEPVKPPTVPNDYMTSPARLGSQHGQQNSPGRTASLNQRQRTHSGSSGGSGSRENSGSSGIGIPIAVPTPSIPNSGPVVAAGPGLGPAPVSQFGTISRQISRHNPSNSSVSMVSATGTYRRAPSVTSQFSLQQQQQQLQQQQQQQPGFYLTQTEYIITDLVLELEEELQEFQDVVEELKAPSLSKQHAYQHVLHEAKTRTGQGEDSGVDDSDYGSEASMGNSLNTSEEELHTAGVTSAQKAKLGDTDELQSFIDMLDQELAEM</sequence>
<dbReference type="InterPro" id="IPR000727">
    <property type="entry name" value="T_SNARE_dom"/>
</dbReference>
<feature type="region of interest" description="Disordered" evidence="9">
    <location>
        <begin position="160"/>
        <end position="270"/>
    </location>
</feature>
<keyword evidence="6" id="KW-0175">Coiled coil</keyword>
<keyword evidence="4" id="KW-0963">Cytoplasm</keyword>
<keyword evidence="7" id="KW-0206">Cytoskeleton</keyword>
<feature type="compositionally biased region" description="Low complexity" evidence="9">
    <location>
        <begin position="253"/>
        <end position="263"/>
    </location>
</feature>
<keyword evidence="5" id="KW-0597">Phosphoprotein</keyword>
<feature type="compositionally biased region" description="Polar residues" evidence="9">
    <location>
        <begin position="161"/>
        <end position="176"/>
    </location>
</feature>
<dbReference type="PROSITE" id="PS50192">
    <property type="entry name" value="T_SNARE"/>
    <property type="match status" value="1"/>
</dbReference>
<evidence type="ECO:0000256" key="7">
    <source>
        <dbReference type="ARBA" id="ARBA00023212"/>
    </source>
</evidence>
<dbReference type="GO" id="GO:0035591">
    <property type="term" value="F:signaling adaptor activity"/>
    <property type="evidence" value="ECO:0007669"/>
    <property type="project" value="TreeGrafter"/>
</dbReference>
<feature type="domain" description="T-SNARE coiled-coil homology" evidence="10">
    <location>
        <begin position="45"/>
        <end position="107"/>
    </location>
</feature>
<feature type="compositionally biased region" description="Polar residues" evidence="9">
    <location>
        <begin position="224"/>
        <end position="240"/>
    </location>
</feature>
<evidence type="ECO:0000256" key="2">
    <source>
        <dbReference type="ARBA" id="ARBA00004510"/>
    </source>
</evidence>
<dbReference type="GO" id="GO:0031209">
    <property type="term" value="C:SCAR complex"/>
    <property type="evidence" value="ECO:0007669"/>
    <property type="project" value="TreeGrafter"/>
</dbReference>
<proteinExistence type="inferred from homology"/>
<dbReference type="PANTHER" id="PTHR10460">
    <property type="entry name" value="ABL INTERACTOR FAMILY MEMBER"/>
    <property type="match status" value="1"/>
</dbReference>
<evidence type="ECO:0000256" key="1">
    <source>
        <dbReference type="ARBA" id="ARBA00004245"/>
    </source>
</evidence>
<dbReference type="Pfam" id="PF15151">
    <property type="entry name" value="RGCC"/>
    <property type="match status" value="1"/>
</dbReference>
<dbReference type="PANTHER" id="PTHR10460:SF2">
    <property type="entry name" value="ABL INTERACTOR 1"/>
    <property type="match status" value="1"/>
</dbReference>
<accession>A0A1A8Q7A6</accession>
<evidence type="ECO:0000256" key="6">
    <source>
        <dbReference type="ARBA" id="ARBA00023054"/>
    </source>
</evidence>
<evidence type="ECO:0000256" key="4">
    <source>
        <dbReference type="ARBA" id="ARBA00022490"/>
    </source>
</evidence>
<reference evidence="11" key="2">
    <citation type="submission" date="2016-06" db="EMBL/GenBank/DDBJ databases">
        <title>The genome of a short-lived fish provides insights into sex chromosome evolution and the genetic control of aging.</title>
        <authorList>
            <person name="Reichwald K."/>
            <person name="Felder M."/>
            <person name="Petzold A."/>
            <person name="Koch P."/>
            <person name="Groth M."/>
            <person name="Platzer M."/>
        </authorList>
    </citation>
    <scope>NUCLEOTIDE SEQUENCE</scope>
    <source>
        <tissue evidence="11">Brain</tissue>
    </source>
</reference>
<evidence type="ECO:0000256" key="8">
    <source>
        <dbReference type="ARBA" id="ARBA00023273"/>
    </source>
</evidence>
<dbReference type="Pfam" id="PF07815">
    <property type="entry name" value="Abi_HHR"/>
    <property type="match status" value="1"/>
</dbReference>
<organism evidence="11">
    <name type="scientific">Nothobranchius pienaari</name>
    <dbReference type="NCBI Taxonomy" id="704102"/>
    <lineage>
        <taxon>Eukaryota</taxon>
        <taxon>Metazoa</taxon>
        <taxon>Chordata</taxon>
        <taxon>Craniata</taxon>
        <taxon>Vertebrata</taxon>
        <taxon>Euteleostomi</taxon>
        <taxon>Actinopterygii</taxon>
        <taxon>Neopterygii</taxon>
        <taxon>Teleostei</taxon>
        <taxon>Neoteleostei</taxon>
        <taxon>Acanthomorphata</taxon>
        <taxon>Ovalentaria</taxon>
        <taxon>Atherinomorphae</taxon>
        <taxon>Cyprinodontiformes</taxon>
        <taxon>Nothobranchiidae</taxon>
        <taxon>Nothobranchius</taxon>
    </lineage>
</organism>
<dbReference type="GO" id="GO:0030027">
    <property type="term" value="C:lamellipodium"/>
    <property type="evidence" value="ECO:0007669"/>
    <property type="project" value="UniProtKB-SubCell"/>
</dbReference>
<evidence type="ECO:0000313" key="11">
    <source>
        <dbReference type="EMBL" id="SBR89318.1"/>
    </source>
</evidence>
<reference evidence="11" key="1">
    <citation type="submission" date="2016-05" db="EMBL/GenBank/DDBJ databases">
        <authorList>
            <person name="Lavstsen T."/>
            <person name="Jespersen J.S."/>
        </authorList>
    </citation>
    <scope>NUCLEOTIDE SEQUENCE</scope>
    <source>
        <tissue evidence="11">Brain</tissue>
    </source>
</reference>
<name>A0A1A8Q7A6_9TELE</name>
<keyword evidence="8" id="KW-0966">Cell projection</keyword>
<dbReference type="InterPro" id="IPR028457">
    <property type="entry name" value="ABI"/>
</dbReference>
<evidence type="ECO:0000256" key="5">
    <source>
        <dbReference type="ARBA" id="ARBA00022553"/>
    </source>
</evidence>
<dbReference type="GO" id="GO:0098858">
    <property type="term" value="C:actin-based cell projection"/>
    <property type="evidence" value="ECO:0007669"/>
    <property type="project" value="TreeGrafter"/>
</dbReference>
<evidence type="ECO:0000256" key="3">
    <source>
        <dbReference type="ARBA" id="ARBA00010020"/>
    </source>
</evidence>
<comment type="similarity">
    <text evidence="3">Belongs to the ABI family.</text>
</comment>
<dbReference type="Gene3D" id="6.10.140.1620">
    <property type="match status" value="1"/>
</dbReference>
<protein>
    <submittedName>
        <fullName evidence="11">Abl-interactor 1a</fullName>
    </submittedName>
</protein>
<dbReference type="InterPro" id="IPR029252">
    <property type="entry name" value="RGCC"/>
</dbReference>
<dbReference type="GO" id="GO:0051726">
    <property type="term" value="P:regulation of cell cycle"/>
    <property type="evidence" value="ECO:0007669"/>
    <property type="project" value="InterPro"/>
</dbReference>
<evidence type="ECO:0000259" key="10">
    <source>
        <dbReference type="PROSITE" id="PS50192"/>
    </source>
</evidence>
<evidence type="ECO:0000256" key="9">
    <source>
        <dbReference type="SAM" id="MobiDB-lite"/>
    </source>
</evidence>
<dbReference type="GO" id="GO:0001764">
    <property type="term" value="P:neuron migration"/>
    <property type="evidence" value="ECO:0007669"/>
    <property type="project" value="TreeGrafter"/>
</dbReference>
<dbReference type="AlphaFoldDB" id="A0A1A8Q7A6"/>
<comment type="subcellular location">
    <subcellularLocation>
        <location evidence="2">Cell projection</location>
        <location evidence="2">Lamellipodium</location>
    </subcellularLocation>
    <subcellularLocation>
        <location evidence="1">Cytoplasm</location>
        <location evidence="1">Cytoskeleton</location>
    </subcellularLocation>
</comment>
<dbReference type="InterPro" id="IPR012849">
    <property type="entry name" value="Abl-interactor_HHR_dom"/>
</dbReference>